<dbReference type="RefSeq" id="WP_268758511.1">
    <property type="nucleotide sequence ID" value="NZ_CP113836.1"/>
</dbReference>
<evidence type="ECO:0000256" key="2">
    <source>
        <dbReference type="ARBA" id="ARBA00023125"/>
    </source>
</evidence>
<evidence type="ECO:0000256" key="4">
    <source>
        <dbReference type="PROSITE-ProRule" id="PRU00335"/>
    </source>
</evidence>
<evidence type="ECO:0000259" key="5">
    <source>
        <dbReference type="PROSITE" id="PS50977"/>
    </source>
</evidence>
<dbReference type="InterPro" id="IPR050109">
    <property type="entry name" value="HTH-type_TetR-like_transc_reg"/>
</dbReference>
<dbReference type="Pfam" id="PF00440">
    <property type="entry name" value="TetR_N"/>
    <property type="match status" value="1"/>
</dbReference>
<organism evidence="6 7">
    <name type="scientific">Amycolatopsis cynarae</name>
    <dbReference type="NCBI Taxonomy" id="2995223"/>
    <lineage>
        <taxon>Bacteria</taxon>
        <taxon>Bacillati</taxon>
        <taxon>Actinomycetota</taxon>
        <taxon>Actinomycetes</taxon>
        <taxon>Pseudonocardiales</taxon>
        <taxon>Pseudonocardiaceae</taxon>
        <taxon>Amycolatopsis</taxon>
    </lineage>
</organism>
<proteinExistence type="predicted"/>
<evidence type="ECO:0000313" key="6">
    <source>
        <dbReference type="EMBL" id="WAL68418.1"/>
    </source>
</evidence>
<dbReference type="InterPro" id="IPR009057">
    <property type="entry name" value="Homeodomain-like_sf"/>
</dbReference>
<dbReference type="Proteomes" id="UP001163203">
    <property type="component" value="Chromosome"/>
</dbReference>
<keyword evidence="3" id="KW-0804">Transcription</keyword>
<dbReference type="Gene3D" id="1.10.357.10">
    <property type="entry name" value="Tetracycline Repressor, domain 2"/>
    <property type="match status" value="1"/>
</dbReference>
<feature type="DNA-binding region" description="H-T-H motif" evidence="4">
    <location>
        <begin position="24"/>
        <end position="43"/>
    </location>
</feature>
<evidence type="ECO:0000256" key="3">
    <source>
        <dbReference type="ARBA" id="ARBA00023163"/>
    </source>
</evidence>
<dbReference type="PROSITE" id="PS50977">
    <property type="entry name" value="HTH_TETR_2"/>
    <property type="match status" value="1"/>
</dbReference>
<keyword evidence="1" id="KW-0805">Transcription regulation</keyword>
<dbReference type="EMBL" id="CP113836">
    <property type="protein sequence ID" value="WAL68418.1"/>
    <property type="molecule type" value="Genomic_DNA"/>
</dbReference>
<evidence type="ECO:0000313" key="7">
    <source>
        <dbReference type="Proteomes" id="UP001163203"/>
    </source>
</evidence>
<feature type="domain" description="HTH tetR-type" evidence="5">
    <location>
        <begin position="1"/>
        <end position="61"/>
    </location>
</feature>
<protein>
    <submittedName>
        <fullName evidence="6">TetR/AcrR family transcriptional regulator</fullName>
    </submittedName>
</protein>
<dbReference type="PANTHER" id="PTHR30055">
    <property type="entry name" value="HTH-TYPE TRANSCRIPTIONAL REGULATOR RUTR"/>
    <property type="match status" value="1"/>
</dbReference>
<dbReference type="SUPFAM" id="SSF46689">
    <property type="entry name" value="Homeodomain-like"/>
    <property type="match status" value="1"/>
</dbReference>
<name>A0ABY7B9T0_9PSEU</name>
<dbReference type="PANTHER" id="PTHR30055:SF234">
    <property type="entry name" value="HTH-TYPE TRANSCRIPTIONAL REGULATOR BETI"/>
    <property type="match status" value="1"/>
</dbReference>
<sequence>MRARERILDAATALMERSGFEAVNMLAVAREAEVSRQTVYAHFGSREDLISEAIIRISGQVFDRVNARLATASDAAEHVVEFVVAVRSEFRQHPVLGALAFPDRGSPLFDDQLFARATPVAERFLAPIAAREPRLAARFDDVVEITLRFGLSILLFDSDAVRTDDDLRAFLRRSLLPALTL</sequence>
<dbReference type="InterPro" id="IPR001647">
    <property type="entry name" value="HTH_TetR"/>
</dbReference>
<accession>A0ABY7B9T0</accession>
<keyword evidence="7" id="KW-1185">Reference proteome</keyword>
<dbReference type="PRINTS" id="PR00455">
    <property type="entry name" value="HTHTETR"/>
</dbReference>
<reference evidence="6" key="1">
    <citation type="submission" date="2022-11" db="EMBL/GenBank/DDBJ databases">
        <authorList>
            <person name="Mo P."/>
        </authorList>
    </citation>
    <scope>NUCLEOTIDE SEQUENCE</scope>
    <source>
        <strain evidence="6">HUAS 11-8</strain>
    </source>
</reference>
<evidence type="ECO:0000256" key="1">
    <source>
        <dbReference type="ARBA" id="ARBA00023015"/>
    </source>
</evidence>
<keyword evidence="2 4" id="KW-0238">DNA-binding</keyword>
<gene>
    <name evidence="6" type="ORF">ORV05_11810</name>
</gene>